<evidence type="ECO:0000313" key="2">
    <source>
        <dbReference type="EMBL" id="KAG6652427.1"/>
    </source>
</evidence>
<dbReference type="Pfam" id="PF11955">
    <property type="entry name" value="PORR"/>
    <property type="match status" value="1"/>
</dbReference>
<evidence type="ECO:0000313" key="4">
    <source>
        <dbReference type="Proteomes" id="UP000811609"/>
    </source>
</evidence>
<dbReference type="Proteomes" id="UP000811609">
    <property type="component" value="Chromosome 5"/>
</dbReference>
<gene>
    <name evidence="2" type="ORF">CIPAW_05G005600</name>
    <name evidence="3" type="ORF">I3842_05G005500</name>
</gene>
<organism evidence="2 4">
    <name type="scientific">Carya illinoinensis</name>
    <name type="common">Pecan</name>
    <dbReference type="NCBI Taxonomy" id="32201"/>
    <lineage>
        <taxon>Eukaryota</taxon>
        <taxon>Viridiplantae</taxon>
        <taxon>Streptophyta</taxon>
        <taxon>Embryophyta</taxon>
        <taxon>Tracheophyta</taxon>
        <taxon>Spermatophyta</taxon>
        <taxon>Magnoliopsida</taxon>
        <taxon>eudicotyledons</taxon>
        <taxon>Gunneridae</taxon>
        <taxon>Pentapetalae</taxon>
        <taxon>rosids</taxon>
        <taxon>fabids</taxon>
        <taxon>Fagales</taxon>
        <taxon>Juglandaceae</taxon>
        <taxon>Carya</taxon>
    </lineage>
</organism>
<dbReference type="EMBL" id="CM031829">
    <property type="protein sequence ID" value="KAG6710493.1"/>
    <property type="molecule type" value="Genomic_DNA"/>
</dbReference>
<dbReference type="EMBL" id="CM031813">
    <property type="protein sequence ID" value="KAG6652428.1"/>
    <property type="molecule type" value="Genomic_DNA"/>
</dbReference>
<comment type="caution">
    <text evidence="2">The sequence shown here is derived from an EMBL/GenBank/DDBJ whole genome shotgun (WGS) entry which is preliminary data.</text>
</comment>
<evidence type="ECO:0000259" key="1">
    <source>
        <dbReference type="Pfam" id="PF11955"/>
    </source>
</evidence>
<dbReference type="EMBL" id="CM031829">
    <property type="protein sequence ID" value="KAG6710495.1"/>
    <property type="molecule type" value="Genomic_DNA"/>
</dbReference>
<dbReference type="PANTHER" id="PTHR31476">
    <property type="entry name" value="PROTEIN WHAT'S THIS FACTOR 1 HOMOLOG, CHLOROPLASTIC"/>
    <property type="match status" value="1"/>
</dbReference>
<dbReference type="EMBL" id="CM031829">
    <property type="protein sequence ID" value="KAG6710496.1"/>
    <property type="molecule type" value="Genomic_DNA"/>
</dbReference>
<sequence>MAPPYTKLPHQLHQFRTFIDARIKWVRDPYLDFTVHREKDLQQAVFLKNHILSTPSKSLPLSTASLLKPHLHLPTSTYKFSLKYPSIFTQFHPRPNLPPQLKLTQQALALHKEESAIHSSPIHRKEAVRRLSKLLMLTRACKLPIYIVDRMIWDMGLPHNYVLTLLADFPEYFQVCEIKDELSGEQVLALELVSWRDELAVSELERRVLNCGNSGSKKGRRIAFPMCLPKGFELEKKVWNWVEEWQELPYISPYENAFHLSPSSAQAEKWAVAVLHELFWLLVSKKMERDIAFCVGEYLGFGARFKKALSHYPGIFYVSNKIRTQTVVLREAYRKDFLVEKHPLMGMRYRYIHLMNKMPKWRKQAVVMATGG</sequence>
<dbReference type="EMBL" id="CM031813">
    <property type="protein sequence ID" value="KAG6652427.1"/>
    <property type="molecule type" value="Genomic_DNA"/>
</dbReference>
<dbReference type="PANTHER" id="PTHR31476:SF19">
    <property type="entry name" value="UBIQUITIN CARBOXYL-TERMINAL HYDROLASE FAMILY PROTEIN"/>
    <property type="match status" value="1"/>
</dbReference>
<keyword evidence="4" id="KW-1185">Reference proteome</keyword>
<dbReference type="InterPro" id="IPR021099">
    <property type="entry name" value="PORR_domain"/>
</dbReference>
<reference evidence="3" key="2">
    <citation type="submission" date="2021-01" db="EMBL/GenBank/DDBJ databases">
        <authorList>
            <person name="Lovell J.T."/>
            <person name="Bentley N."/>
            <person name="Bhattarai G."/>
            <person name="Jenkins J.W."/>
            <person name="Sreedasyam A."/>
            <person name="Alarcon Y."/>
            <person name="Bock C."/>
            <person name="Boston L."/>
            <person name="Carlson J."/>
            <person name="Cervantes K."/>
            <person name="Clermont K."/>
            <person name="Krom N."/>
            <person name="Kubenka K."/>
            <person name="Mamidi S."/>
            <person name="Mattison C."/>
            <person name="Monteros M."/>
            <person name="Pisani C."/>
            <person name="Plott C."/>
            <person name="Rajasekar S."/>
            <person name="Rhein H.S."/>
            <person name="Rohla C."/>
            <person name="Song M."/>
            <person name="Hilaire R.S."/>
            <person name="Shu S."/>
            <person name="Wells L."/>
            <person name="Wang X."/>
            <person name="Webber J."/>
            <person name="Heerema R.J."/>
            <person name="Klein P."/>
            <person name="Conner P."/>
            <person name="Grauke L."/>
            <person name="Grimwood J."/>
            <person name="Schmutz J."/>
            <person name="Randall J.J."/>
        </authorList>
    </citation>
    <scope>NUCLEOTIDE SEQUENCE</scope>
    <source>
        <tissue evidence="3">Leaf</tissue>
    </source>
</reference>
<feature type="domain" description="PORR" evidence="1">
    <location>
        <begin position="26"/>
        <end position="357"/>
    </location>
</feature>
<evidence type="ECO:0000313" key="3">
    <source>
        <dbReference type="EMBL" id="KAG6710493.1"/>
    </source>
</evidence>
<dbReference type="OrthoDB" id="1892230at2759"/>
<dbReference type="AlphaFoldDB" id="A0A8T1QDC1"/>
<proteinExistence type="predicted"/>
<dbReference type="InterPro" id="IPR045040">
    <property type="entry name" value="PORR_fam"/>
</dbReference>
<reference evidence="2" key="1">
    <citation type="submission" date="2020-12" db="EMBL/GenBank/DDBJ databases">
        <title>WGS assembly of Carya illinoinensis cv. Pawnee.</title>
        <authorList>
            <person name="Platts A."/>
            <person name="Shu S."/>
            <person name="Wright S."/>
            <person name="Barry K."/>
            <person name="Edger P."/>
            <person name="Pires J.C."/>
            <person name="Schmutz J."/>
        </authorList>
    </citation>
    <scope>NUCLEOTIDE SEQUENCE</scope>
    <source>
        <tissue evidence="2">Leaf</tissue>
    </source>
</reference>
<dbReference type="EMBL" id="CM031829">
    <property type="protein sequence ID" value="KAG6710494.1"/>
    <property type="molecule type" value="Genomic_DNA"/>
</dbReference>
<accession>A0A8T1QDC1</accession>
<dbReference type="Proteomes" id="UP000811246">
    <property type="component" value="Chromosome 5"/>
</dbReference>
<dbReference type="GO" id="GO:0003723">
    <property type="term" value="F:RNA binding"/>
    <property type="evidence" value="ECO:0007669"/>
    <property type="project" value="InterPro"/>
</dbReference>
<protein>
    <recommendedName>
        <fullName evidence="1">PORR domain-containing protein</fullName>
    </recommendedName>
</protein>
<name>A0A8T1QDC1_CARIL</name>